<evidence type="ECO:0000256" key="6">
    <source>
        <dbReference type="ARBA" id="ARBA00022840"/>
    </source>
</evidence>
<keyword evidence="10 13" id="KW-0170">Cobalt</keyword>
<dbReference type="AlphaFoldDB" id="A0A6V8MPU2"/>
<evidence type="ECO:0000256" key="1">
    <source>
        <dbReference type="ARBA" id="ARBA00001922"/>
    </source>
</evidence>
<comment type="caution">
    <text evidence="17">The sequence shown here is derived from an EMBL/GenBank/DDBJ whole genome shotgun (WGS) entry which is preliminary data.</text>
</comment>
<sequence>MKKSVDNGTIPGLSKNALTVLEKRYLKRDTTGKTLETPADMFRRVAAAIAAADATFDKKADLNALTDKFYNLMTSFEFLPNSPTLMNAGRELGQLSACFVLPVGDSMEEIFESVKNTALIHKSGGGTGFSFSRLRPANDVVMSTTGISSGPLSFMRVFDIATETIKQGGTRRGANMAILRVDHPDIMDFIMCKNDQRQLNNFNISVGITEEFMKAVDADRDYTLMNPRDKKPAGTLNARKVFSRIVKQAWENGEPGIIFLDRLNKDNPTPHIGEIESTNPCGEQPLLPYESCNLGSINLGKMVTHGRVNWDKLKEVVHAAVHFLDNVIEVNNYPLDEIDKMTRSNRKIGLGVMGWADMLIMLGTAYNSDEAVTLGEQVMKFINDEGHAASRALAKTRGAFPNFKGSIYDRPGAEAIRNATVTTIAPTGTISIIANASSGVEPLFAVSFVRQVMDKNILVEVNPLFEKIAKADGFYSEALMQKIAEHGTVHGINDIPEQVRDIFVTAHDITPEEHIAMQAAFQRHTDNAVSKTVNFPNTATVEDVEKVYRLAYQTNCKGVTIYRDGSRDEQVLSVGKKEEAPAAVLAPVLDEKRAVKRERPKALKGWTYQMQTGCGPLYITINEDATGLFEVFTTMGKAGGCAASQCEAIGRMVSLAWRSGIQGRSVVKQLLGISCHSPSGFGDNKVLSCADAVAKAIQSHLALTGHADIVEVPVFDKGACPECGGVVEHEGGCAVCRVCGYSECA</sequence>
<evidence type="ECO:0000256" key="12">
    <source>
        <dbReference type="ARBA" id="ARBA00047754"/>
    </source>
</evidence>
<keyword evidence="18" id="KW-1185">Reference proteome</keyword>
<dbReference type="PANTHER" id="PTHR43371">
    <property type="entry name" value="VITAMIN B12-DEPENDENT RIBONUCLEOTIDE REDUCTASE"/>
    <property type="match status" value="1"/>
</dbReference>
<evidence type="ECO:0000259" key="15">
    <source>
        <dbReference type="Pfam" id="PF02867"/>
    </source>
</evidence>
<evidence type="ECO:0000256" key="9">
    <source>
        <dbReference type="ARBA" id="ARBA00023157"/>
    </source>
</evidence>
<evidence type="ECO:0000313" key="18">
    <source>
        <dbReference type="Proteomes" id="UP000556026"/>
    </source>
</evidence>
<comment type="cofactor">
    <cofactor evidence="1 13">
        <name>adenosylcob(III)alamin</name>
        <dbReference type="ChEBI" id="CHEBI:18408"/>
    </cofactor>
</comment>
<dbReference type="SUPFAM" id="SSF48168">
    <property type="entry name" value="R1 subunit of ribonucleotide reductase, N-terminal domain"/>
    <property type="match status" value="1"/>
</dbReference>
<feature type="domain" description="Ribonucleotide reductase large subunit C-terminal" evidence="15">
    <location>
        <begin position="96"/>
        <end position="410"/>
    </location>
</feature>
<evidence type="ECO:0000256" key="3">
    <source>
        <dbReference type="ARBA" id="ARBA00022628"/>
    </source>
</evidence>
<keyword evidence="9" id="KW-1015">Disulfide bond</keyword>
<dbReference type="Pfam" id="PF02867">
    <property type="entry name" value="Ribonuc_red_lgC"/>
    <property type="match status" value="2"/>
</dbReference>
<dbReference type="SUPFAM" id="SSF51998">
    <property type="entry name" value="PFL-like glycyl radical enzymes"/>
    <property type="match status" value="1"/>
</dbReference>
<dbReference type="InterPro" id="IPR024434">
    <property type="entry name" value="TSCPD_dom"/>
</dbReference>
<evidence type="ECO:0000256" key="10">
    <source>
        <dbReference type="ARBA" id="ARBA00023285"/>
    </source>
</evidence>
<evidence type="ECO:0000256" key="11">
    <source>
        <dbReference type="ARBA" id="ARBA00025437"/>
    </source>
</evidence>
<dbReference type="EMBL" id="BLXX01000023">
    <property type="protein sequence ID" value="GFO61942.1"/>
    <property type="molecule type" value="Genomic_DNA"/>
</dbReference>
<dbReference type="UniPathway" id="UPA00326"/>
<dbReference type="GO" id="GO:0031419">
    <property type="term" value="F:cobalamin binding"/>
    <property type="evidence" value="ECO:0007669"/>
    <property type="project" value="UniProtKB-KW"/>
</dbReference>
<dbReference type="GO" id="GO:0004748">
    <property type="term" value="F:ribonucleoside-diphosphate reductase activity, thioredoxin disulfide as acceptor"/>
    <property type="evidence" value="ECO:0007669"/>
    <property type="project" value="UniProtKB-EC"/>
</dbReference>
<dbReference type="Proteomes" id="UP000556026">
    <property type="component" value="Unassembled WGS sequence"/>
</dbReference>
<feature type="domain" description="Ribonucleotide reductase large subunit C-terminal" evidence="15">
    <location>
        <begin position="416"/>
        <end position="562"/>
    </location>
</feature>
<dbReference type="Gene3D" id="3.20.70.20">
    <property type="match status" value="1"/>
</dbReference>
<evidence type="ECO:0000256" key="5">
    <source>
        <dbReference type="ARBA" id="ARBA00022741"/>
    </source>
</evidence>
<dbReference type="GO" id="GO:0009263">
    <property type="term" value="P:deoxyribonucleotide biosynthetic process"/>
    <property type="evidence" value="ECO:0007669"/>
    <property type="project" value="UniProtKB-KW"/>
</dbReference>
<dbReference type="InterPro" id="IPR008926">
    <property type="entry name" value="RNR_R1-su_N"/>
</dbReference>
<dbReference type="Pfam" id="PF00317">
    <property type="entry name" value="Ribonuc_red_lgN"/>
    <property type="match status" value="1"/>
</dbReference>
<dbReference type="InterPro" id="IPR013344">
    <property type="entry name" value="RNR_NrdJ/NrdZ"/>
</dbReference>
<feature type="domain" description="Ribonucleotide reductase large subunit N-terminal" evidence="14">
    <location>
        <begin position="13"/>
        <end position="93"/>
    </location>
</feature>
<keyword evidence="8" id="KW-0215">Deoxyribonucleotide synthesis</keyword>
<keyword evidence="3 13" id="KW-0846">Cobalamin</keyword>
<comment type="catalytic activity">
    <reaction evidence="12 13">
        <text>a 2'-deoxyribonucleoside 5'-diphosphate + [thioredoxin]-disulfide + H2O = a ribonucleoside 5'-diphosphate + [thioredoxin]-dithiol</text>
        <dbReference type="Rhea" id="RHEA:23252"/>
        <dbReference type="Rhea" id="RHEA-COMP:10698"/>
        <dbReference type="Rhea" id="RHEA-COMP:10700"/>
        <dbReference type="ChEBI" id="CHEBI:15377"/>
        <dbReference type="ChEBI" id="CHEBI:29950"/>
        <dbReference type="ChEBI" id="CHEBI:50058"/>
        <dbReference type="ChEBI" id="CHEBI:57930"/>
        <dbReference type="ChEBI" id="CHEBI:73316"/>
        <dbReference type="EC" id="1.17.4.1"/>
    </reaction>
</comment>
<protein>
    <recommendedName>
        <fullName evidence="13">Vitamin B12-dependent ribonucleotide reductase</fullName>
        <ecNumber evidence="13">1.17.4.1</ecNumber>
    </recommendedName>
</protein>
<keyword evidence="7 13" id="KW-0560">Oxidoreductase</keyword>
<name>A0A6V8MPU2_9BACT</name>
<evidence type="ECO:0000256" key="13">
    <source>
        <dbReference type="RuleBase" id="RU364064"/>
    </source>
</evidence>
<dbReference type="PRINTS" id="PR01183">
    <property type="entry name" value="RIBORDTASEM1"/>
</dbReference>
<dbReference type="PANTHER" id="PTHR43371:SF1">
    <property type="entry name" value="RIBONUCLEOSIDE-DIPHOSPHATE REDUCTASE"/>
    <property type="match status" value="1"/>
</dbReference>
<evidence type="ECO:0000256" key="8">
    <source>
        <dbReference type="ARBA" id="ARBA00023116"/>
    </source>
</evidence>
<dbReference type="NCBIfam" id="TIGR02504">
    <property type="entry name" value="NrdJ_Z"/>
    <property type="match status" value="1"/>
</dbReference>
<evidence type="ECO:0000313" key="17">
    <source>
        <dbReference type="EMBL" id="GFO61942.1"/>
    </source>
</evidence>
<dbReference type="GO" id="GO:0005524">
    <property type="term" value="F:ATP binding"/>
    <property type="evidence" value="ECO:0007669"/>
    <property type="project" value="UniProtKB-KW"/>
</dbReference>
<evidence type="ECO:0000259" key="14">
    <source>
        <dbReference type="Pfam" id="PF00317"/>
    </source>
</evidence>
<dbReference type="GO" id="GO:0071897">
    <property type="term" value="P:DNA biosynthetic process"/>
    <property type="evidence" value="ECO:0007669"/>
    <property type="project" value="UniProtKB-KW"/>
</dbReference>
<organism evidence="17 18">
    <name type="scientific">Geomonas silvestris</name>
    <dbReference type="NCBI Taxonomy" id="2740184"/>
    <lineage>
        <taxon>Bacteria</taxon>
        <taxon>Pseudomonadati</taxon>
        <taxon>Thermodesulfobacteriota</taxon>
        <taxon>Desulfuromonadia</taxon>
        <taxon>Geobacterales</taxon>
        <taxon>Geobacteraceae</taxon>
        <taxon>Geomonas</taxon>
    </lineage>
</organism>
<evidence type="ECO:0000256" key="4">
    <source>
        <dbReference type="ARBA" id="ARBA00022634"/>
    </source>
</evidence>
<keyword evidence="5 13" id="KW-0547">Nucleotide-binding</keyword>
<evidence type="ECO:0000259" key="16">
    <source>
        <dbReference type="Pfam" id="PF12637"/>
    </source>
</evidence>
<keyword evidence="4 13" id="KW-0237">DNA synthesis</keyword>
<dbReference type="InterPro" id="IPR000788">
    <property type="entry name" value="RNR_lg_C"/>
</dbReference>
<evidence type="ECO:0000256" key="2">
    <source>
        <dbReference type="ARBA" id="ARBA00007405"/>
    </source>
</evidence>
<dbReference type="Pfam" id="PF12637">
    <property type="entry name" value="TSCPD"/>
    <property type="match status" value="1"/>
</dbReference>
<dbReference type="EC" id="1.17.4.1" evidence="13"/>
<comment type="function">
    <text evidence="11 13">Catalyzes the reduction of ribonucleotides to deoxyribonucleotides. May function to provide a pool of deoxyribonucleotide precursors for DNA repair during oxygen limitation and/or for immediate growth after restoration of oxygen.</text>
</comment>
<dbReference type="RefSeq" id="WP_183356727.1">
    <property type="nucleotide sequence ID" value="NZ_BLXX01000023.1"/>
</dbReference>
<accession>A0A6V8MPU2</accession>
<keyword evidence="6" id="KW-0067">ATP-binding</keyword>
<reference evidence="18" key="1">
    <citation type="submission" date="2020-06" db="EMBL/GenBank/DDBJ databases">
        <title>Draft genomic sequence of Geomonas sp. Red330.</title>
        <authorList>
            <person name="Itoh H."/>
            <person name="Zhenxing X."/>
            <person name="Ushijima N."/>
            <person name="Masuda Y."/>
            <person name="Shiratori Y."/>
            <person name="Senoo K."/>
        </authorList>
    </citation>
    <scope>NUCLEOTIDE SEQUENCE [LARGE SCALE GENOMIC DNA]</scope>
    <source>
        <strain evidence="18">Red330</strain>
    </source>
</reference>
<proteinExistence type="inferred from homology"/>
<dbReference type="InterPro" id="IPR013509">
    <property type="entry name" value="RNR_lsu_N"/>
</dbReference>
<dbReference type="CDD" id="cd02888">
    <property type="entry name" value="RNR_II_dimer"/>
    <property type="match status" value="1"/>
</dbReference>
<evidence type="ECO:0000256" key="7">
    <source>
        <dbReference type="ARBA" id="ARBA00023002"/>
    </source>
</evidence>
<comment type="similarity">
    <text evidence="2 13">Belongs to the ribonucleoside diphosphate reductase class-2 family.</text>
</comment>
<feature type="domain" description="TSCPD" evidence="16">
    <location>
        <begin position="596"/>
        <end position="701"/>
    </location>
</feature>
<dbReference type="InterPro" id="IPR050862">
    <property type="entry name" value="RdRp_reductase_class-2"/>
</dbReference>
<dbReference type="FunFam" id="3.20.70.20:FF:000018">
    <property type="entry name" value="Vitamin B12-dependent ribonucleotide reductase"/>
    <property type="match status" value="1"/>
</dbReference>
<gene>
    <name evidence="17" type="primary">nrdJ</name>
    <name evidence="17" type="ORF">GMST_42670</name>
</gene>
<dbReference type="NCBIfam" id="NF006417">
    <property type="entry name" value="PRK08665.1"/>
    <property type="match status" value="1"/>
</dbReference>